<dbReference type="Ensembl" id="ENSFCTT00005068561.1">
    <property type="protein sequence ID" value="ENSFCTP00005049124.1"/>
    <property type="gene ID" value="ENSFCTG00005023892.1"/>
</dbReference>
<dbReference type="PROSITE" id="PS50238">
    <property type="entry name" value="RHOGAP"/>
    <property type="match status" value="1"/>
</dbReference>
<name>A0ABI7ZPU3_FELCA</name>
<dbReference type="GeneTree" id="ENSGT00940000155312"/>
<dbReference type="Pfam" id="PF00620">
    <property type="entry name" value="RhoGAP"/>
    <property type="match status" value="1"/>
</dbReference>
<dbReference type="PANTHER" id="PTHR15670">
    <property type="entry name" value="RHO GTPASE ACTIVATING PROTEIN 11A"/>
    <property type="match status" value="1"/>
</dbReference>
<reference evidence="4" key="3">
    <citation type="submission" date="2025-09" db="UniProtKB">
        <authorList>
            <consortium name="Ensembl"/>
        </authorList>
    </citation>
    <scope>IDENTIFICATION</scope>
    <source>
        <strain evidence="4">breed Abyssinian</strain>
    </source>
</reference>
<keyword evidence="2" id="KW-0732">Signal</keyword>
<feature type="region of interest" description="Disordered" evidence="1">
    <location>
        <begin position="944"/>
        <end position="967"/>
    </location>
</feature>
<feature type="chain" id="PRO_5046806872" description="Rho-GAP domain-containing protein" evidence="2">
    <location>
        <begin position="21"/>
        <end position="967"/>
    </location>
</feature>
<reference evidence="4" key="2">
    <citation type="submission" date="2025-08" db="UniProtKB">
        <authorList>
            <consortium name="Ensembl"/>
        </authorList>
    </citation>
    <scope>IDENTIFICATION</scope>
    <source>
        <strain evidence="4">breed Abyssinian</strain>
    </source>
</reference>
<reference evidence="4 5" key="1">
    <citation type="submission" date="2021-02" db="EMBL/GenBank/DDBJ databases">
        <title>Safari Cat Assemblies.</title>
        <authorList>
            <person name="Bredemeyer K.R."/>
            <person name="Murphy W.J."/>
        </authorList>
    </citation>
    <scope>NUCLEOTIDE SEQUENCE [LARGE SCALE GENOMIC DNA]</scope>
</reference>
<dbReference type="InterPro" id="IPR008936">
    <property type="entry name" value="Rho_GTPase_activation_prot"/>
</dbReference>
<evidence type="ECO:0000259" key="3">
    <source>
        <dbReference type="PROSITE" id="PS50238"/>
    </source>
</evidence>
<evidence type="ECO:0000256" key="2">
    <source>
        <dbReference type="SAM" id="SignalP"/>
    </source>
</evidence>
<sequence length="967" mass="107155">MWDRRLVRLALLQQLRAVYGIKVKSGRGQCDRRRHETAATDTAGKIFGVPFNVLPHSVVPEYGHIPSFLVDACTSLEEHIHTEGLFRKSGSVVRLRALKNKLDHGESCLASAPPCDVAGLLKQFFRELPEPILPVDLHEALFKAQQLGTEEKNKATLLLSCLMTDHTTDVLRYFFNFLKSVSLRSSENKMDSSNLAVIFAPNLLQTSEGHEKMSANTEKKLRIQAAVVQTLIDHASDIGHVPDFIQEKIPAMLGIDGLCATPSLEGFEEGECETPGDYKRKPRQSVGDFVSGALNKLKSNRTPSITPQQERTAQLPISPMNLTPNAKRKLPIESSHGFSSKKRKSIKHNFNLELLPTNLFNNSTPASVHIDTSPEGSAQSSFSPVAISGNDSISTSVLRRSKRIASKKICRVESGKAGCFSPKISRKEKVRRSLRLKFSLGKSSKDPNGCPGVDRYENVGRRLANQQSLKNRIESVKTGLLFSPDIDERLTKKGSKKISKSEENLLTPERLDGTSYRMSWTGPTNSGFQEMVTNEVSPIKANLEVESSSSEPDTSVEKLPVSSYEHTLSNVQDKHNNSVTGSCLSGDENHLTTETLVKIQKAFSKVKLNETSSIEYSPEKNLFETNDLTVIESNEHQSGKEEPSFPERDISLHQTQNLDREATVKCYSTHVKIEHEESICSNIPKDYSVKQELPSDEHVKEQQSLGDKVNPELRESENMIEENLAKHAASTSSSEPITCNITNLSKCRPVRIVKQQSLVETCSATVSESLQMTERGNVSDHIQWFNKLSLNEPNRTKAKSPLKFQRTPVRQSVRRINSLLEYSRQPVRHKLASLGDAASPLVKSVSCDSALSSGMESTSKDSLISYTKSGPKEQKFTGCGQSIVDTGLKSSMELTSQSFSKTKRPPDSMTNHDILKSVVNNNAGFSPGINSRVLRKPSEKERVWYKGSPKNPIGKAQLLPTSKPVDL</sequence>
<dbReference type="SUPFAM" id="SSF48350">
    <property type="entry name" value="GTPase activation domain, GAP"/>
    <property type="match status" value="1"/>
</dbReference>
<proteinExistence type="predicted"/>
<feature type="signal peptide" evidence="2">
    <location>
        <begin position="1"/>
        <end position="20"/>
    </location>
</feature>
<evidence type="ECO:0000313" key="4">
    <source>
        <dbReference type="Ensembl" id="ENSFCTP00005049124.1"/>
    </source>
</evidence>
<evidence type="ECO:0000313" key="5">
    <source>
        <dbReference type="Proteomes" id="UP000823872"/>
    </source>
</evidence>
<dbReference type="CDD" id="cd04394">
    <property type="entry name" value="RhoGAP-ARHGAP11A"/>
    <property type="match status" value="1"/>
</dbReference>
<dbReference type="SMART" id="SM00324">
    <property type="entry name" value="RhoGAP"/>
    <property type="match status" value="1"/>
</dbReference>
<keyword evidence="5" id="KW-1185">Reference proteome</keyword>
<protein>
    <recommendedName>
        <fullName evidence="3">Rho-GAP domain-containing protein</fullName>
    </recommendedName>
</protein>
<feature type="domain" description="Rho-GAP" evidence="3">
    <location>
        <begin position="49"/>
        <end position="239"/>
    </location>
</feature>
<dbReference type="InterPro" id="IPR042869">
    <property type="entry name" value="ARHGAP11A/B"/>
</dbReference>
<dbReference type="PANTHER" id="PTHR15670:SF4">
    <property type="entry name" value="RHO GTPASE-ACTIVATING PROTEIN 11A"/>
    <property type="match status" value="1"/>
</dbReference>
<accession>A0ABI7ZPU3</accession>
<dbReference type="InterPro" id="IPR000198">
    <property type="entry name" value="RhoGAP_dom"/>
</dbReference>
<organism evidence="4 5">
    <name type="scientific">Felis catus</name>
    <name type="common">Cat</name>
    <name type="synonym">Felis silvestris catus</name>
    <dbReference type="NCBI Taxonomy" id="9685"/>
    <lineage>
        <taxon>Eukaryota</taxon>
        <taxon>Metazoa</taxon>
        <taxon>Chordata</taxon>
        <taxon>Craniata</taxon>
        <taxon>Vertebrata</taxon>
        <taxon>Euteleostomi</taxon>
        <taxon>Mammalia</taxon>
        <taxon>Eutheria</taxon>
        <taxon>Laurasiatheria</taxon>
        <taxon>Carnivora</taxon>
        <taxon>Feliformia</taxon>
        <taxon>Felidae</taxon>
        <taxon>Felinae</taxon>
        <taxon>Felis</taxon>
    </lineage>
</organism>
<dbReference type="Gene3D" id="1.10.555.10">
    <property type="entry name" value="Rho GTPase activation protein"/>
    <property type="match status" value="1"/>
</dbReference>
<dbReference type="Proteomes" id="UP000823872">
    <property type="component" value="Chromosome B3"/>
</dbReference>
<evidence type="ECO:0000256" key="1">
    <source>
        <dbReference type="SAM" id="MobiDB-lite"/>
    </source>
</evidence>